<dbReference type="Gene3D" id="3.90.1150.10">
    <property type="entry name" value="Aspartate Aminotransferase, domain 1"/>
    <property type="match status" value="1"/>
</dbReference>
<organism evidence="4 5">
    <name type="scientific">Pseudoalteromonas spongiae</name>
    <dbReference type="NCBI Taxonomy" id="298657"/>
    <lineage>
        <taxon>Bacteria</taxon>
        <taxon>Pseudomonadati</taxon>
        <taxon>Pseudomonadota</taxon>
        <taxon>Gammaproteobacteria</taxon>
        <taxon>Alteromonadales</taxon>
        <taxon>Pseudoalteromonadaceae</taxon>
        <taxon>Pseudoalteromonas</taxon>
    </lineage>
</organism>
<proteinExistence type="inferred from homology"/>
<evidence type="ECO:0000256" key="1">
    <source>
        <dbReference type="ARBA" id="ARBA00022898"/>
    </source>
</evidence>
<sequence length="365" mass="40132">MINMAKPEMGEEEINAVVDVMKSGMIATGAVVADFEQKFADYIGMPFGAASCNGTTALHIALLALGIGEGDRVLTTPFTFIASSNSILFNRSVPVFVDIDPQTFTLDLDKLEAYLESNYDESIKAIMVVHIFGLACDMNRLQQIAKKYSLKVIEDCAQSHGALVNEQKAGSFGDASCFSFYPTKNMTTSEGGITLFKDESVAALGRKYLNHGRVDQYEHDVLGYNYRMTNIAAAIGLEQLKKLDGMNDVRRRNAAIYDKELSGNPYIKTPIEPNGFKHVYHQYTVVLEGVERAEVQALLAENQIGSAIVYPFSITEQVFYNDKSVNVGDENARALSRKVLSLPVHPALTEENVLKVCSVLNTLAK</sequence>
<dbReference type="Proteomes" id="UP001382455">
    <property type="component" value="Unassembled WGS sequence"/>
</dbReference>
<evidence type="ECO:0000313" key="5">
    <source>
        <dbReference type="Proteomes" id="UP001382455"/>
    </source>
</evidence>
<dbReference type="Pfam" id="PF01041">
    <property type="entry name" value="DegT_DnrJ_EryC1"/>
    <property type="match status" value="1"/>
</dbReference>
<dbReference type="PANTHER" id="PTHR30244:SF34">
    <property type="entry name" value="DTDP-4-AMINO-4,6-DIDEOXYGALACTOSE TRANSAMINASE"/>
    <property type="match status" value="1"/>
</dbReference>
<dbReference type="GO" id="GO:0008483">
    <property type="term" value="F:transaminase activity"/>
    <property type="evidence" value="ECO:0007669"/>
    <property type="project" value="UniProtKB-KW"/>
</dbReference>
<dbReference type="RefSeq" id="WP_336434403.1">
    <property type="nucleotide sequence ID" value="NZ_JBAWKS010000001.1"/>
</dbReference>
<evidence type="ECO:0000256" key="3">
    <source>
        <dbReference type="RuleBase" id="RU004508"/>
    </source>
</evidence>
<dbReference type="PANTHER" id="PTHR30244">
    <property type="entry name" value="TRANSAMINASE"/>
    <property type="match status" value="1"/>
</dbReference>
<dbReference type="Gene3D" id="3.40.640.10">
    <property type="entry name" value="Type I PLP-dependent aspartate aminotransferase-like (Major domain)"/>
    <property type="match status" value="1"/>
</dbReference>
<comment type="caution">
    <text evidence="4">The sequence shown here is derived from an EMBL/GenBank/DDBJ whole genome shotgun (WGS) entry which is preliminary data.</text>
</comment>
<keyword evidence="5" id="KW-1185">Reference proteome</keyword>
<keyword evidence="4" id="KW-0032">Aminotransferase</keyword>
<evidence type="ECO:0000256" key="2">
    <source>
        <dbReference type="ARBA" id="ARBA00037999"/>
    </source>
</evidence>
<dbReference type="InterPro" id="IPR015422">
    <property type="entry name" value="PyrdxlP-dep_Trfase_small"/>
</dbReference>
<keyword evidence="4" id="KW-0808">Transferase</keyword>
<dbReference type="InterPro" id="IPR015421">
    <property type="entry name" value="PyrdxlP-dep_Trfase_major"/>
</dbReference>
<evidence type="ECO:0000313" key="4">
    <source>
        <dbReference type="EMBL" id="MEI4548447.1"/>
    </source>
</evidence>
<gene>
    <name evidence="4" type="ORF">WAE96_01835</name>
</gene>
<comment type="similarity">
    <text evidence="2 3">Belongs to the DegT/DnrJ/EryC1 family.</text>
</comment>
<protein>
    <submittedName>
        <fullName evidence="4">DegT/DnrJ/EryC1/StrS family aminotransferase</fullName>
        <ecNumber evidence="4">2.6.1.-</ecNumber>
    </submittedName>
</protein>
<dbReference type="CDD" id="cd00616">
    <property type="entry name" value="AHBA_syn"/>
    <property type="match status" value="1"/>
</dbReference>
<dbReference type="EC" id="2.6.1.-" evidence="4"/>
<dbReference type="SUPFAM" id="SSF53383">
    <property type="entry name" value="PLP-dependent transferases"/>
    <property type="match status" value="1"/>
</dbReference>
<reference evidence="4 5" key="1">
    <citation type="submission" date="2023-12" db="EMBL/GenBank/DDBJ databases">
        <title>Friends and Foes: Symbiotic and Algicidal bacterial influence on Karenia brevis blooms.</title>
        <authorList>
            <person name="Fei C."/>
            <person name="Mohamed A.R."/>
            <person name="Booker A."/>
            <person name="Arshad M."/>
            <person name="Klass S."/>
            <person name="Ahn S."/>
            <person name="Gilbert P.M."/>
            <person name="Heil C.A."/>
            <person name="Martinez J.M."/>
            <person name="Amin S.A."/>
        </authorList>
    </citation>
    <scope>NUCLEOTIDE SEQUENCE [LARGE SCALE GENOMIC DNA]</scope>
    <source>
        <strain evidence="4 5">CE15</strain>
    </source>
</reference>
<dbReference type="PIRSF" id="PIRSF000390">
    <property type="entry name" value="PLP_StrS"/>
    <property type="match status" value="1"/>
</dbReference>
<dbReference type="EMBL" id="JBAWKS010000001">
    <property type="protein sequence ID" value="MEI4548447.1"/>
    <property type="molecule type" value="Genomic_DNA"/>
</dbReference>
<name>A0ABU8ENA0_9GAMM</name>
<dbReference type="InterPro" id="IPR015424">
    <property type="entry name" value="PyrdxlP-dep_Trfase"/>
</dbReference>
<keyword evidence="1 3" id="KW-0663">Pyridoxal phosphate</keyword>
<accession>A0ABU8ENA0</accession>
<dbReference type="InterPro" id="IPR000653">
    <property type="entry name" value="DegT/StrS_aminotransferase"/>
</dbReference>